<dbReference type="RefSeq" id="WP_200769776.1">
    <property type="nucleotide sequence ID" value="NZ_FNGO01000051.1"/>
</dbReference>
<protein>
    <recommendedName>
        <fullName evidence="3">DUF4351 domain-containing protein</fullName>
    </recommendedName>
</protein>
<evidence type="ECO:0000313" key="2">
    <source>
        <dbReference type="Proteomes" id="UP000199476"/>
    </source>
</evidence>
<evidence type="ECO:0008006" key="3">
    <source>
        <dbReference type="Google" id="ProtNLM"/>
    </source>
</evidence>
<name>A0A1G9TXW4_9FIRM</name>
<dbReference type="AlphaFoldDB" id="A0A1G9TXW4"/>
<reference evidence="1 2" key="1">
    <citation type="submission" date="2016-10" db="EMBL/GenBank/DDBJ databases">
        <authorList>
            <person name="de Groot N.N."/>
        </authorList>
    </citation>
    <scope>NUCLEOTIDE SEQUENCE [LARGE SCALE GENOMIC DNA]</scope>
    <source>
        <strain evidence="1 2">SLAS-1</strain>
    </source>
</reference>
<gene>
    <name evidence="1" type="ORF">SAMN04488692_1516</name>
</gene>
<proteinExistence type="predicted"/>
<accession>A0A1G9TXW4</accession>
<evidence type="ECO:0000313" key="1">
    <source>
        <dbReference type="EMBL" id="SDM52599.1"/>
    </source>
</evidence>
<keyword evidence="2" id="KW-1185">Reference proteome</keyword>
<feature type="non-terminal residue" evidence="1">
    <location>
        <position position="1"/>
    </location>
</feature>
<dbReference type="EMBL" id="FNGO01000051">
    <property type="protein sequence ID" value="SDM52599.1"/>
    <property type="molecule type" value="Genomic_DNA"/>
</dbReference>
<dbReference type="Proteomes" id="UP000199476">
    <property type="component" value="Unassembled WGS sequence"/>
</dbReference>
<sequence length="193" mass="22345">SDDSGLIDLVDNFADLSRDIKRYQIIFEVVEFKLTDLTWQEISSRMIKIYSLAATMETAEDEIVRLEEIASALAALAEKKRLDFVRRKLVSLSEYILTVTELNEKRIRDIIETKLPGGGDIVESTAERLRKEGRREGMAKTLTTQLKKKFSSELPEDIKQSMEKADREDLIKIRDNIFDIEDMDEVRKLLKED</sequence>
<organism evidence="1 2">
    <name type="scientific">Halarsenatibacter silvermanii</name>
    <dbReference type="NCBI Taxonomy" id="321763"/>
    <lineage>
        <taxon>Bacteria</taxon>
        <taxon>Bacillati</taxon>
        <taxon>Bacillota</taxon>
        <taxon>Clostridia</taxon>
        <taxon>Halanaerobiales</taxon>
        <taxon>Halarsenatibacteraceae</taxon>
        <taxon>Halarsenatibacter</taxon>
    </lineage>
</organism>